<accession>A0A6L5YT41</accession>
<protein>
    <submittedName>
        <fullName evidence="5">SH3 domain-containing protein</fullName>
    </submittedName>
</protein>
<evidence type="ECO:0000259" key="4">
    <source>
        <dbReference type="PROSITE" id="PS51781"/>
    </source>
</evidence>
<feature type="region of interest" description="Disordered" evidence="2">
    <location>
        <begin position="93"/>
        <end position="114"/>
    </location>
</feature>
<dbReference type="InterPro" id="IPR003646">
    <property type="entry name" value="SH3-like_bac-type"/>
</dbReference>
<evidence type="ECO:0000256" key="1">
    <source>
        <dbReference type="SAM" id="Coils"/>
    </source>
</evidence>
<dbReference type="RefSeq" id="WP_154430111.1">
    <property type="nucleotide sequence ID" value="NZ_VUNI01000014.1"/>
</dbReference>
<dbReference type="InterPro" id="IPR011105">
    <property type="entry name" value="Cell_wall_hydrolase_SleB"/>
</dbReference>
<dbReference type="Gene3D" id="2.30.30.40">
    <property type="entry name" value="SH3 Domains"/>
    <property type="match status" value="2"/>
</dbReference>
<comment type="caution">
    <text evidence="5">The sequence shown here is derived from an EMBL/GenBank/DDBJ whole genome shotgun (WGS) entry which is preliminary data.</text>
</comment>
<dbReference type="GO" id="GO:0016787">
    <property type="term" value="F:hydrolase activity"/>
    <property type="evidence" value="ECO:0007669"/>
    <property type="project" value="InterPro"/>
</dbReference>
<sequence length="426" mass="44507">MKLNKKVIESIVVLCSLCVMTITAVTDGGIVEAQTTAADESTKVGNTGFELKGIAGVTAVLTNYQLMTAERLDDIVDIQKTDVDVVTAANDAETEAAADPDVQTEGTAEPQLTPEEQEWQNYLMANIEDSSLNVREDANSDAQIVGKLYKGDRATIVEAGPEWTKITSGNLTGYVNNAYCVMGTDALNYAKAHCETVARALTGGLRVRKDQNTEAEVVTTLAEGDLISVDTSAEVQDGWVAVKYGSLTCYVSAEYVETSMNVGTGVTLEEEEAARKEAAEKAAAEAAKKEAEAAQKSISSASATETQQGSAVAASVDDATLLAAIIQCEAGGESYECQLAVGAVVVNRVKSGSFPYSVYEVVYQRGQFTPASSGRLASVLASGPSSTATQAANAALSGQDNTGGAHYFKTTSSGHAGLAIGSMVFY</sequence>
<dbReference type="Pfam" id="PF07486">
    <property type="entry name" value="Hydrolase_2"/>
    <property type="match status" value="1"/>
</dbReference>
<feature type="signal peptide" evidence="3">
    <location>
        <begin position="1"/>
        <end position="24"/>
    </location>
</feature>
<proteinExistence type="predicted"/>
<keyword evidence="1" id="KW-0175">Coiled coil</keyword>
<name>A0A6L5YT41_9FIRM</name>
<dbReference type="Pfam" id="PF08239">
    <property type="entry name" value="SH3_3"/>
    <property type="match status" value="1"/>
</dbReference>
<dbReference type="InterPro" id="IPR052354">
    <property type="entry name" value="Cell_Wall_Dynamics_Protein"/>
</dbReference>
<evidence type="ECO:0000313" key="5">
    <source>
        <dbReference type="EMBL" id="MST75149.1"/>
    </source>
</evidence>
<dbReference type="EMBL" id="VUNI01000014">
    <property type="protein sequence ID" value="MST75149.1"/>
    <property type="molecule type" value="Genomic_DNA"/>
</dbReference>
<evidence type="ECO:0000313" key="6">
    <source>
        <dbReference type="Proteomes" id="UP000474024"/>
    </source>
</evidence>
<evidence type="ECO:0000256" key="2">
    <source>
        <dbReference type="SAM" id="MobiDB-lite"/>
    </source>
</evidence>
<dbReference type="Gene3D" id="1.10.10.2520">
    <property type="entry name" value="Cell wall hydrolase SleB, domain 1"/>
    <property type="match status" value="1"/>
</dbReference>
<dbReference type="Proteomes" id="UP000474024">
    <property type="component" value="Unassembled WGS sequence"/>
</dbReference>
<dbReference type="AlphaFoldDB" id="A0A6L5YT41"/>
<reference evidence="5 6" key="1">
    <citation type="submission" date="2019-08" db="EMBL/GenBank/DDBJ databases">
        <title>In-depth cultivation of the pig gut microbiome towards novel bacterial diversity and tailored functional studies.</title>
        <authorList>
            <person name="Wylensek D."/>
            <person name="Hitch T.C.A."/>
            <person name="Clavel T."/>
        </authorList>
    </citation>
    <scope>NUCLEOTIDE SEQUENCE [LARGE SCALE GENOMIC DNA]</scope>
    <source>
        <strain evidence="5 6">MUC/MUC-530-WT-4D</strain>
    </source>
</reference>
<feature type="chain" id="PRO_5038501856" evidence="3">
    <location>
        <begin position="25"/>
        <end position="426"/>
    </location>
</feature>
<dbReference type="InterPro" id="IPR042047">
    <property type="entry name" value="SleB_dom1"/>
</dbReference>
<dbReference type="SMART" id="SM00287">
    <property type="entry name" value="SH3b"/>
    <property type="match status" value="2"/>
</dbReference>
<keyword evidence="3" id="KW-0732">Signal</keyword>
<evidence type="ECO:0000256" key="3">
    <source>
        <dbReference type="SAM" id="SignalP"/>
    </source>
</evidence>
<dbReference type="PANTHER" id="PTHR34408">
    <property type="entry name" value="FAMILY PROTEIN, PUTATIVE-RELATED"/>
    <property type="match status" value="1"/>
</dbReference>
<gene>
    <name evidence="5" type="ORF">FYJ75_08930</name>
</gene>
<dbReference type="PANTHER" id="PTHR34408:SF1">
    <property type="entry name" value="GLYCOSYL HYDROLASE FAMILY 19 DOMAIN-CONTAINING PROTEIN HI_1415"/>
    <property type="match status" value="1"/>
</dbReference>
<feature type="domain" description="SH3b" evidence="4">
    <location>
        <begin position="122"/>
        <end position="184"/>
    </location>
</feature>
<keyword evidence="6" id="KW-1185">Reference proteome</keyword>
<dbReference type="PROSITE" id="PS51781">
    <property type="entry name" value="SH3B"/>
    <property type="match status" value="1"/>
</dbReference>
<feature type="coiled-coil region" evidence="1">
    <location>
        <begin position="268"/>
        <end position="304"/>
    </location>
</feature>
<organism evidence="5 6">
    <name type="scientific">Roseburia porci</name>
    <dbReference type="NCBI Taxonomy" id="2605790"/>
    <lineage>
        <taxon>Bacteria</taxon>
        <taxon>Bacillati</taxon>
        <taxon>Bacillota</taxon>
        <taxon>Clostridia</taxon>
        <taxon>Lachnospirales</taxon>
        <taxon>Lachnospiraceae</taxon>
        <taxon>Roseburia</taxon>
    </lineage>
</organism>